<evidence type="ECO:0000256" key="6">
    <source>
        <dbReference type="ARBA" id="ARBA00022917"/>
    </source>
</evidence>
<keyword evidence="8" id="KW-0175">Coiled coil</keyword>
<dbReference type="InterPro" id="IPR004364">
    <property type="entry name" value="Aa-tRNA-synt_II"/>
</dbReference>
<evidence type="ECO:0000256" key="2">
    <source>
        <dbReference type="ARBA" id="ARBA00012816"/>
    </source>
</evidence>
<dbReference type="InterPro" id="IPR045864">
    <property type="entry name" value="aa-tRNA-synth_II/BPL/LPL"/>
</dbReference>
<dbReference type="SUPFAM" id="SSF55681">
    <property type="entry name" value="Class II aaRS and biotin synthetases"/>
    <property type="match status" value="1"/>
</dbReference>
<dbReference type="Proteomes" id="UP001174677">
    <property type="component" value="Chromosome 7"/>
</dbReference>
<feature type="compositionally biased region" description="Low complexity" evidence="9">
    <location>
        <begin position="21"/>
        <end position="32"/>
    </location>
</feature>
<dbReference type="EMBL" id="JARPOI010000007">
    <property type="protein sequence ID" value="KAJ9176650.1"/>
    <property type="molecule type" value="Genomic_DNA"/>
</dbReference>
<dbReference type="Gene3D" id="3.30.930.10">
    <property type="entry name" value="Bira Bifunctional Protein, Domain 2"/>
    <property type="match status" value="1"/>
</dbReference>
<evidence type="ECO:0000256" key="4">
    <source>
        <dbReference type="ARBA" id="ARBA00022741"/>
    </source>
</evidence>
<dbReference type="EC" id="6.1.1.22" evidence="2"/>
<dbReference type="NCBIfam" id="NF003037">
    <property type="entry name" value="PRK03932.1"/>
    <property type="match status" value="1"/>
</dbReference>
<dbReference type="PANTHER" id="PTHR22594">
    <property type="entry name" value="ASPARTYL/LYSYL-TRNA SYNTHETASE"/>
    <property type="match status" value="1"/>
</dbReference>
<protein>
    <recommendedName>
        <fullName evidence="2">asparagine--tRNA ligase</fullName>
        <ecNumber evidence="2">6.1.1.22</ecNumber>
    </recommendedName>
</protein>
<feature type="coiled-coil region" evidence="8">
    <location>
        <begin position="309"/>
        <end position="356"/>
    </location>
</feature>
<organism evidence="11 12">
    <name type="scientific">Hevea brasiliensis</name>
    <name type="common">Para rubber tree</name>
    <name type="synonym">Siphonia brasiliensis</name>
    <dbReference type="NCBI Taxonomy" id="3981"/>
    <lineage>
        <taxon>Eukaryota</taxon>
        <taxon>Viridiplantae</taxon>
        <taxon>Streptophyta</taxon>
        <taxon>Embryophyta</taxon>
        <taxon>Tracheophyta</taxon>
        <taxon>Spermatophyta</taxon>
        <taxon>Magnoliopsida</taxon>
        <taxon>eudicotyledons</taxon>
        <taxon>Gunneridae</taxon>
        <taxon>Pentapetalae</taxon>
        <taxon>rosids</taxon>
        <taxon>fabids</taxon>
        <taxon>Malpighiales</taxon>
        <taxon>Euphorbiaceae</taxon>
        <taxon>Crotonoideae</taxon>
        <taxon>Micrandreae</taxon>
        <taxon>Hevea</taxon>
    </lineage>
</organism>
<dbReference type="InterPro" id="IPR004522">
    <property type="entry name" value="Asn-tRNA-ligase"/>
</dbReference>
<evidence type="ECO:0000259" key="10">
    <source>
        <dbReference type="Pfam" id="PF00152"/>
    </source>
</evidence>
<gene>
    <name evidence="11" type="ORF">P3X46_011936</name>
</gene>
<feature type="domain" description="Aminoacyl-tRNA synthetase class II (D/K/N)" evidence="10">
    <location>
        <begin position="228"/>
        <end position="290"/>
    </location>
</feature>
<evidence type="ECO:0000256" key="3">
    <source>
        <dbReference type="ARBA" id="ARBA00022598"/>
    </source>
</evidence>
<proteinExistence type="inferred from homology"/>
<evidence type="ECO:0000256" key="1">
    <source>
        <dbReference type="ARBA" id="ARBA00008226"/>
    </source>
</evidence>
<dbReference type="NCBIfam" id="TIGR00457">
    <property type="entry name" value="asnS"/>
    <property type="match status" value="1"/>
</dbReference>
<evidence type="ECO:0000256" key="8">
    <source>
        <dbReference type="SAM" id="Coils"/>
    </source>
</evidence>
<evidence type="ECO:0000313" key="11">
    <source>
        <dbReference type="EMBL" id="KAJ9176650.1"/>
    </source>
</evidence>
<evidence type="ECO:0000256" key="7">
    <source>
        <dbReference type="ARBA" id="ARBA00023146"/>
    </source>
</evidence>
<evidence type="ECO:0000256" key="9">
    <source>
        <dbReference type="SAM" id="MobiDB-lite"/>
    </source>
</evidence>
<comment type="similarity">
    <text evidence="1">Belongs to the class-II aminoacyl-tRNA synthetase family.</text>
</comment>
<comment type="caution">
    <text evidence="11">The sequence shown here is derived from an EMBL/GenBank/DDBJ whole genome shotgun (WGS) entry which is preliminary data.</text>
</comment>
<keyword evidence="7" id="KW-0030">Aminoacyl-tRNA synthetase</keyword>
<accession>A0ABQ9MCD5</accession>
<dbReference type="Pfam" id="PF00152">
    <property type="entry name" value="tRNA-synt_2"/>
    <property type="match status" value="2"/>
</dbReference>
<dbReference type="PANTHER" id="PTHR22594:SF36">
    <property type="entry name" value="ASPARAGINE--TRNA LIGASE, CYTOPLASMIC 2"/>
    <property type="match status" value="1"/>
</dbReference>
<name>A0ABQ9MCD5_HEVBR</name>
<keyword evidence="4" id="KW-0547">Nucleotide-binding</keyword>
<evidence type="ECO:0000313" key="12">
    <source>
        <dbReference type="Proteomes" id="UP001174677"/>
    </source>
</evidence>
<keyword evidence="5" id="KW-0067">ATP-binding</keyword>
<reference evidence="11" key="1">
    <citation type="journal article" date="2023" name="Plant Biotechnol. J.">
        <title>Chromosome-level wild Hevea brasiliensis genome provides new tools for genomic-assisted breeding and valuable loci to elevate rubber yield.</title>
        <authorList>
            <person name="Cheng H."/>
            <person name="Song X."/>
            <person name="Hu Y."/>
            <person name="Wu T."/>
            <person name="Yang Q."/>
            <person name="An Z."/>
            <person name="Feng S."/>
            <person name="Deng Z."/>
            <person name="Wu W."/>
            <person name="Zeng X."/>
            <person name="Tu M."/>
            <person name="Wang X."/>
            <person name="Huang H."/>
        </authorList>
    </citation>
    <scope>NUCLEOTIDE SEQUENCE</scope>
    <source>
        <strain evidence="11">MT/VB/25A 57/8</strain>
    </source>
</reference>
<feature type="domain" description="Aminoacyl-tRNA synthetase class II (D/K/N)" evidence="10">
    <location>
        <begin position="370"/>
        <end position="633"/>
    </location>
</feature>
<sequence length="639" mass="72006">MASQESLASLKSNKPSEEPETIPLETEPSTPLIPSSKYSNRVVLRTIIERSDGGVGLVGETIVIGGWVKSSREVRKDPPPQLQSDDNDGIVVPPGHKEVSCMDILQNRVPIFRSISNIFRGSGNYPARAKLQPAPSKRVAISKPPPPILNLLVSDGSCVDSLQVTIEFSDDFPIRPLPIGTCILAEGVLSQLPAQGKHSIEFKVNKILHIGTVEDDKYILSKKRLPLETLRDYSHLRPRTTTVASFMRIRSALTFATHTFFQVNGFFSVEVPILTTTDEGFSAKFQVTSLSDKEVKKEEPKITGDTEALKVVKAAIKEKNNLIQQLQRSDSDREALLAAEQDLLKTKQLASQLEEKEKLRLETLKAANIPEDFFSQHTYLTVSGVLHLESYACGLGNVYSFGPRFLADRRISTKQAAEMWMVEAEMAFSELEDAMNCAEDYFKFLCKWVLENCSTDMKFVSRRIDKTRTNLLEAMISSSYERITYMEAVNVLKKVADRKFETEPEWGTELTSQHLSYLVDEIYKKPVIVYNFPKEFKPFYVRLNDDGKTVAAFDMVAPTVGKFITGSQKEERFDLLNERINELGLPKEQYEWYLDLRRYGTVKHSGFTLGFDLMVLFATGLPDVRDVIPFPRSSGKVNN</sequence>
<keyword evidence="6" id="KW-0648">Protein biosynthesis</keyword>
<keyword evidence="3" id="KW-0436">Ligase</keyword>
<feature type="region of interest" description="Disordered" evidence="9">
    <location>
        <begin position="1"/>
        <end position="35"/>
    </location>
</feature>
<evidence type="ECO:0000256" key="5">
    <source>
        <dbReference type="ARBA" id="ARBA00022840"/>
    </source>
</evidence>
<keyword evidence="12" id="KW-1185">Reference proteome</keyword>
<feature type="compositionally biased region" description="Polar residues" evidence="9">
    <location>
        <begin position="1"/>
        <end position="13"/>
    </location>
</feature>